<feature type="transmembrane region" description="Helical" evidence="5">
    <location>
        <begin position="274"/>
        <end position="291"/>
    </location>
</feature>
<proteinExistence type="predicted"/>
<feature type="transmembrane region" description="Helical" evidence="5">
    <location>
        <begin position="167"/>
        <end position="186"/>
    </location>
</feature>
<dbReference type="InterPro" id="IPR004481">
    <property type="entry name" value="K/Na/Ca-exchanger"/>
</dbReference>
<sequence>MLTLVIALLLGLVVLIFSADKFVLGAANVARHYKMSPLLIGMLIIGFGTSAPEILISFMSALDGKPALALGNAYGSNIANIALILGVTALISPIAVHSSIVRKEIPILLGITALSIALIIDFKLSRVDGIILLAAFIVLMIWTVKTSKSSPQDELGQEVNQDLGDSPLPLGKALLFLLGGLIFLLISSRMMVYGAVGIAQIWGLDELVIGLTVVAIGTSLPELASSVTAALKGEPDLALGNVLGSNLFNTLAVVGISASIAEIDISTVVLYRDVSVMVGLSLALFVFAFGFRGQGRINRIEGTLFLSCFVAYTAYLVMVSV</sequence>
<dbReference type="NCBIfam" id="TIGR00367">
    <property type="entry name" value="calcium/sodium antiporter"/>
    <property type="match status" value="1"/>
</dbReference>
<feature type="transmembrane region" description="Helical" evidence="5">
    <location>
        <begin position="129"/>
        <end position="147"/>
    </location>
</feature>
<dbReference type="PANTHER" id="PTHR10846:SF8">
    <property type="entry name" value="INNER MEMBRANE PROTEIN YRBG"/>
    <property type="match status" value="1"/>
</dbReference>
<feature type="transmembrane region" description="Helical" evidence="5">
    <location>
        <begin position="105"/>
        <end position="122"/>
    </location>
</feature>
<dbReference type="GO" id="GO:0008273">
    <property type="term" value="F:calcium, potassium:sodium antiporter activity"/>
    <property type="evidence" value="ECO:0007669"/>
    <property type="project" value="TreeGrafter"/>
</dbReference>
<evidence type="ECO:0000256" key="3">
    <source>
        <dbReference type="ARBA" id="ARBA00022989"/>
    </source>
</evidence>
<dbReference type="STRING" id="1513793.SAMN06296036_10678"/>
<evidence type="ECO:0000256" key="4">
    <source>
        <dbReference type="ARBA" id="ARBA00023136"/>
    </source>
</evidence>
<keyword evidence="4 5" id="KW-0472">Membrane</keyword>
<organism evidence="7 8">
    <name type="scientific">Pseudobacteriovorax antillogorgiicola</name>
    <dbReference type="NCBI Taxonomy" id="1513793"/>
    <lineage>
        <taxon>Bacteria</taxon>
        <taxon>Pseudomonadati</taxon>
        <taxon>Bdellovibrionota</taxon>
        <taxon>Oligoflexia</taxon>
        <taxon>Oligoflexales</taxon>
        <taxon>Pseudobacteriovoracaceae</taxon>
        <taxon>Pseudobacteriovorax</taxon>
    </lineage>
</organism>
<gene>
    <name evidence="7" type="ORF">SAMN06296036_10678</name>
</gene>
<feature type="domain" description="Sodium/calcium exchanger membrane region" evidence="6">
    <location>
        <begin position="4"/>
        <end position="143"/>
    </location>
</feature>
<accession>A0A1Y6BNG9</accession>
<dbReference type="RefSeq" id="WP_132317988.1">
    <property type="nucleotide sequence ID" value="NZ_FWZT01000006.1"/>
</dbReference>
<dbReference type="GO" id="GO:0005262">
    <property type="term" value="F:calcium channel activity"/>
    <property type="evidence" value="ECO:0007669"/>
    <property type="project" value="TreeGrafter"/>
</dbReference>
<dbReference type="OrthoDB" id="9794225at2"/>
<dbReference type="AlphaFoldDB" id="A0A1Y6BNG9"/>
<feature type="transmembrane region" description="Helical" evidence="5">
    <location>
        <begin position="78"/>
        <end position="99"/>
    </location>
</feature>
<dbReference type="Pfam" id="PF01699">
    <property type="entry name" value="Na_Ca_ex"/>
    <property type="match status" value="2"/>
</dbReference>
<name>A0A1Y6BNG9_9BACT</name>
<protein>
    <submittedName>
        <fullName evidence="7">Cation:H+ antiporter</fullName>
    </submittedName>
</protein>
<feature type="transmembrane region" description="Helical" evidence="5">
    <location>
        <begin position="303"/>
        <end position="320"/>
    </location>
</feature>
<comment type="subcellular location">
    <subcellularLocation>
        <location evidence="1">Membrane</location>
        <topology evidence="1">Multi-pass membrane protein</topology>
    </subcellularLocation>
</comment>
<dbReference type="InterPro" id="IPR044880">
    <property type="entry name" value="NCX_ion-bd_dom_sf"/>
</dbReference>
<dbReference type="Gene3D" id="1.20.1420.30">
    <property type="entry name" value="NCX, central ion-binding region"/>
    <property type="match status" value="1"/>
</dbReference>
<dbReference type="GO" id="GO:0005886">
    <property type="term" value="C:plasma membrane"/>
    <property type="evidence" value="ECO:0007669"/>
    <property type="project" value="TreeGrafter"/>
</dbReference>
<keyword evidence="3 5" id="KW-1133">Transmembrane helix</keyword>
<evidence type="ECO:0000256" key="5">
    <source>
        <dbReference type="SAM" id="Phobius"/>
    </source>
</evidence>
<evidence type="ECO:0000256" key="2">
    <source>
        <dbReference type="ARBA" id="ARBA00022692"/>
    </source>
</evidence>
<dbReference type="GO" id="GO:0006874">
    <property type="term" value="P:intracellular calcium ion homeostasis"/>
    <property type="evidence" value="ECO:0007669"/>
    <property type="project" value="TreeGrafter"/>
</dbReference>
<feature type="transmembrane region" description="Helical" evidence="5">
    <location>
        <begin position="35"/>
        <end position="58"/>
    </location>
</feature>
<evidence type="ECO:0000256" key="1">
    <source>
        <dbReference type="ARBA" id="ARBA00004141"/>
    </source>
</evidence>
<dbReference type="InterPro" id="IPR004837">
    <property type="entry name" value="NaCa_Exmemb"/>
</dbReference>
<dbReference type="PANTHER" id="PTHR10846">
    <property type="entry name" value="SODIUM/POTASSIUM/CALCIUM EXCHANGER"/>
    <property type="match status" value="1"/>
</dbReference>
<keyword evidence="8" id="KW-1185">Reference proteome</keyword>
<feature type="domain" description="Sodium/calcium exchanger membrane region" evidence="6">
    <location>
        <begin position="173"/>
        <end position="317"/>
    </location>
</feature>
<evidence type="ECO:0000313" key="8">
    <source>
        <dbReference type="Proteomes" id="UP000192907"/>
    </source>
</evidence>
<evidence type="ECO:0000259" key="6">
    <source>
        <dbReference type="Pfam" id="PF01699"/>
    </source>
</evidence>
<dbReference type="Proteomes" id="UP000192907">
    <property type="component" value="Unassembled WGS sequence"/>
</dbReference>
<keyword evidence="2 5" id="KW-0812">Transmembrane</keyword>
<dbReference type="EMBL" id="FWZT01000006">
    <property type="protein sequence ID" value="SMF16881.1"/>
    <property type="molecule type" value="Genomic_DNA"/>
</dbReference>
<reference evidence="8" key="1">
    <citation type="submission" date="2017-04" db="EMBL/GenBank/DDBJ databases">
        <authorList>
            <person name="Varghese N."/>
            <person name="Submissions S."/>
        </authorList>
    </citation>
    <scope>NUCLEOTIDE SEQUENCE [LARGE SCALE GENOMIC DNA]</scope>
    <source>
        <strain evidence="8">RKEM611</strain>
    </source>
</reference>
<evidence type="ECO:0000313" key="7">
    <source>
        <dbReference type="EMBL" id="SMF16881.1"/>
    </source>
</evidence>